<dbReference type="EMBL" id="JBBWWR010000016">
    <property type="protein sequence ID" value="KAK8947643.1"/>
    <property type="molecule type" value="Genomic_DNA"/>
</dbReference>
<name>A0ABR2LRC7_9ASPA</name>
<dbReference type="Proteomes" id="UP001412067">
    <property type="component" value="Unassembled WGS sequence"/>
</dbReference>
<evidence type="ECO:0000313" key="6">
    <source>
        <dbReference type="Proteomes" id="UP001412067"/>
    </source>
</evidence>
<keyword evidence="6" id="KW-1185">Reference proteome</keyword>
<sequence length="151" mass="16160">MLLDTAKAITEGNHEIVAANLAILKKLSNIHDDPDQRLTTMLVATLESRINPPPLENSLPGADVCSADHQTTYHMLYEVSPCFKLGLKAANLAILEDTKTNPKSTSSISTSDRAVSSLPSSTSCLGVVASAPGETPAMFKDHDRLRPQLPP</sequence>
<feature type="compositionally biased region" description="Polar residues" evidence="4">
    <location>
        <begin position="101"/>
        <end position="120"/>
    </location>
</feature>
<comment type="similarity">
    <text evidence="3">Belongs to the GRAS family.</text>
</comment>
<evidence type="ECO:0000256" key="1">
    <source>
        <dbReference type="ARBA" id="ARBA00023015"/>
    </source>
</evidence>
<organism evidence="5 6">
    <name type="scientific">Platanthera guangdongensis</name>
    <dbReference type="NCBI Taxonomy" id="2320717"/>
    <lineage>
        <taxon>Eukaryota</taxon>
        <taxon>Viridiplantae</taxon>
        <taxon>Streptophyta</taxon>
        <taxon>Embryophyta</taxon>
        <taxon>Tracheophyta</taxon>
        <taxon>Spermatophyta</taxon>
        <taxon>Magnoliopsida</taxon>
        <taxon>Liliopsida</taxon>
        <taxon>Asparagales</taxon>
        <taxon>Orchidaceae</taxon>
        <taxon>Orchidoideae</taxon>
        <taxon>Orchideae</taxon>
        <taxon>Orchidinae</taxon>
        <taxon>Platanthera</taxon>
    </lineage>
</organism>
<comment type="caution">
    <text evidence="5">The sequence shown here is derived from an EMBL/GenBank/DDBJ whole genome shotgun (WGS) entry which is preliminary data.</text>
</comment>
<accession>A0ABR2LRC7</accession>
<evidence type="ECO:0000313" key="5">
    <source>
        <dbReference type="EMBL" id="KAK8947643.1"/>
    </source>
</evidence>
<protein>
    <submittedName>
        <fullName evidence="5">Scarecrow-like protein 8</fullName>
    </submittedName>
</protein>
<feature type="region of interest" description="Disordered" evidence="4">
    <location>
        <begin position="98"/>
        <end position="120"/>
    </location>
</feature>
<comment type="caution">
    <text evidence="3">Lacks conserved residue(s) required for the propagation of feature annotation.</text>
</comment>
<dbReference type="Pfam" id="PF03514">
    <property type="entry name" value="GRAS"/>
    <property type="match status" value="1"/>
</dbReference>
<dbReference type="PROSITE" id="PS50985">
    <property type="entry name" value="GRAS"/>
    <property type="match status" value="1"/>
</dbReference>
<evidence type="ECO:0000256" key="3">
    <source>
        <dbReference type="PROSITE-ProRule" id="PRU01191"/>
    </source>
</evidence>
<gene>
    <name evidence="5" type="primary">SCL8</name>
    <name evidence="5" type="ORF">KSP40_PGU020626</name>
</gene>
<evidence type="ECO:0000256" key="2">
    <source>
        <dbReference type="ARBA" id="ARBA00023163"/>
    </source>
</evidence>
<evidence type="ECO:0000256" key="4">
    <source>
        <dbReference type="SAM" id="MobiDB-lite"/>
    </source>
</evidence>
<reference evidence="5 6" key="1">
    <citation type="journal article" date="2022" name="Nat. Plants">
        <title>Genomes of leafy and leafless Platanthera orchids illuminate the evolution of mycoheterotrophy.</title>
        <authorList>
            <person name="Li M.H."/>
            <person name="Liu K.W."/>
            <person name="Li Z."/>
            <person name="Lu H.C."/>
            <person name="Ye Q.L."/>
            <person name="Zhang D."/>
            <person name="Wang J.Y."/>
            <person name="Li Y.F."/>
            <person name="Zhong Z.M."/>
            <person name="Liu X."/>
            <person name="Yu X."/>
            <person name="Liu D.K."/>
            <person name="Tu X.D."/>
            <person name="Liu B."/>
            <person name="Hao Y."/>
            <person name="Liao X.Y."/>
            <person name="Jiang Y.T."/>
            <person name="Sun W.H."/>
            <person name="Chen J."/>
            <person name="Chen Y.Q."/>
            <person name="Ai Y."/>
            <person name="Zhai J.W."/>
            <person name="Wu S.S."/>
            <person name="Zhou Z."/>
            <person name="Hsiao Y.Y."/>
            <person name="Wu W.L."/>
            <person name="Chen Y.Y."/>
            <person name="Lin Y.F."/>
            <person name="Hsu J.L."/>
            <person name="Li C.Y."/>
            <person name="Wang Z.W."/>
            <person name="Zhao X."/>
            <person name="Zhong W.Y."/>
            <person name="Ma X.K."/>
            <person name="Ma L."/>
            <person name="Huang J."/>
            <person name="Chen G.Z."/>
            <person name="Huang M.Z."/>
            <person name="Huang L."/>
            <person name="Peng D.H."/>
            <person name="Luo Y.B."/>
            <person name="Zou S.Q."/>
            <person name="Chen S.P."/>
            <person name="Lan S."/>
            <person name="Tsai W.C."/>
            <person name="Van de Peer Y."/>
            <person name="Liu Z.J."/>
        </authorList>
    </citation>
    <scope>NUCLEOTIDE SEQUENCE [LARGE SCALE GENOMIC DNA]</scope>
    <source>
        <strain evidence="5">Lor288</strain>
    </source>
</reference>
<keyword evidence="2" id="KW-0804">Transcription</keyword>
<proteinExistence type="inferred from homology"/>
<dbReference type="InterPro" id="IPR005202">
    <property type="entry name" value="TF_GRAS"/>
</dbReference>
<keyword evidence="1" id="KW-0805">Transcription regulation</keyword>